<reference evidence="2 3" key="1">
    <citation type="submission" date="2019-12" db="EMBL/GenBank/DDBJ databases">
        <title>Comparative genomics gives insights into the taxonomy of the Azoarcus-Aromatoleum group and reveals separate origins of nif in the plant-associated Azoarcus and non-plant-associated Aromatoleum sub-groups.</title>
        <authorList>
            <person name="Lafos M."/>
            <person name="Maluk M."/>
            <person name="Batista M."/>
            <person name="Junghare M."/>
            <person name="Carmona M."/>
            <person name="Faoro H."/>
            <person name="Cruz L.M."/>
            <person name="Battistoni F."/>
            <person name="De Souza E."/>
            <person name="Pedrosa F."/>
            <person name="Chen W.-M."/>
            <person name="Poole P.S."/>
            <person name="Dixon R.A."/>
            <person name="James E.K."/>
        </authorList>
    </citation>
    <scope>NUCLEOTIDE SEQUENCE [LARGE SCALE GENOMIC DNA]</scope>
    <source>
        <strain evidence="2 3">22Lin</strain>
    </source>
</reference>
<gene>
    <name evidence="2" type="ORF">GPA25_00280</name>
</gene>
<keyword evidence="3" id="KW-1185">Reference proteome</keyword>
<dbReference type="EMBL" id="WTVQ01000001">
    <property type="protein sequence ID" value="NMG73190.1"/>
    <property type="molecule type" value="Genomic_DNA"/>
</dbReference>
<keyword evidence="1" id="KW-0812">Transmembrane</keyword>
<name>A0ABX1Q6P0_9RHOO</name>
<proteinExistence type="predicted"/>
<organism evidence="2 3">
    <name type="scientific">Aromatoleum diolicum</name>
    <dbReference type="NCBI Taxonomy" id="75796"/>
    <lineage>
        <taxon>Bacteria</taxon>
        <taxon>Pseudomonadati</taxon>
        <taxon>Pseudomonadota</taxon>
        <taxon>Betaproteobacteria</taxon>
        <taxon>Rhodocyclales</taxon>
        <taxon>Rhodocyclaceae</taxon>
        <taxon>Aromatoleum</taxon>
    </lineage>
</organism>
<dbReference type="NCBIfam" id="TIGR02532">
    <property type="entry name" value="IV_pilin_GFxxxE"/>
    <property type="match status" value="1"/>
</dbReference>
<evidence type="ECO:0000313" key="2">
    <source>
        <dbReference type="EMBL" id="NMG73190.1"/>
    </source>
</evidence>
<dbReference type="InterPro" id="IPR012902">
    <property type="entry name" value="N_methyl_site"/>
</dbReference>
<keyword evidence="1" id="KW-1133">Transmembrane helix</keyword>
<dbReference type="Pfam" id="PF16074">
    <property type="entry name" value="PilW"/>
    <property type="match status" value="1"/>
</dbReference>
<dbReference type="InterPro" id="IPR032092">
    <property type="entry name" value="PilW"/>
</dbReference>
<accession>A0ABX1Q6P0</accession>
<comment type="caution">
    <text evidence="2">The sequence shown here is derived from an EMBL/GenBank/DDBJ whole genome shotgun (WGS) entry which is preliminary data.</text>
</comment>
<sequence>MERALQTGACRRCRQGFAQSFRHQPIPVAGADVMSGFGTSSVARPARQGGFSLVELMIGLVIGLIITMAITSSISAIGKQFRITGSGVSAAEGAQLGLDILDRNTRMAGAAVFSSAVAAMCPSINMYKGGTTVFDGTPTGNAYPAVRITDGGSAGSDTIDLLLTPPKLSGGLVVAVTKEMPISSSVIKVTEPRDLLQANDLVMVARPLPNTTDPCTLIQITDITGKCSDGTNGCNVNHGSGEASEYNPPNPKKAFTSAPDYPVGSVLIKFDEFSYTRFSVQCNSLLRHDALVTPSCTGTPSYRDSELAGDIMMLKAQYGIANADSDAISTWKSAATTTADELARVKAIRVAIVARSQESDNSVVTGTAPVVFDGGLTLDLSGTSVPSGKTWQNFRYRIHETVTPLRNVAWNR</sequence>
<dbReference type="PROSITE" id="PS00409">
    <property type="entry name" value="PROKAR_NTER_METHYL"/>
    <property type="match status" value="1"/>
</dbReference>
<evidence type="ECO:0000313" key="3">
    <source>
        <dbReference type="Proteomes" id="UP000648984"/>
    </source>
</evidence>
<keyword evidence="1" id="KW-0472">Membrane</keyword>
<evidence type="ECO:0000256" key="1">
    <source>
        <dbReference type="SAM" id="Phobius"/>
    </source>
</evidence>
<dbReference type="Proteomes" id="UP000648984">
    <property type="component" value="Unassembled WGS sequence"/>
</dbReference>
<protein>
    <submittedName>
        <fullName evidence="2">Prepilin-type N-terminal cleavage/methylation domain-containing protein</fullName>
    </submittedName>
</protein>
<feature type="transmembrane region" description="Helical" evidence="1">
    <location>
        <begin position="56"/>
        <end position="77"/>
    </location>
</feature>
<dbReference type="Pfam" id="PF07963">
    <property type="entry name" value="N_methyl"/>
    <property type="match status" value="1"/>
</dbReference>